<proteinExistence type="inferred from homology"/>
<dbReference type="EC" id="4.2.2.-" evidence="3"/>
<evidence type="ECO:0000256" key="2">
    <source>
        <dbReference type="ARBA" id="ARBA00023316"/>
    </source>
</evidence>
<dbReference type="EMBL" id="JBIYDN010000026">
    <property type="protein sequence ID" value="MFK4446530.1"/>
    <property type="molecule type" value="Genomic_DNA"/>
</dbReference>
<keyword evidence="7" id="KW-0449">Lipoprotein</keyword>
<dbReference type="NCBIfam" id="TIGR00413">
    <property type="entry name" value="rlpA"/>
    <property type="match status" value="1"/>
</dbReference>
<organism evidence="7 8">
    <name type="scientific">Caballeronia udeis</name>
    <dbReference type="NCBI Taxonomy" id="1232866"/>
    <lineage>
        <taxon>Bacteria</taxon>
        <taxon>Pseudomonadati</taxon>
        <taxon>Pseudomonadota</taxon>
        <taxon>Betaproteobacteria</taxon>
        <taxon>Burkholderiales</taxon>
        <taxon>Burkholderiaceae</taxon>
        <taxon>Caballeronia</taxon>
    </lineage>
</organism>
<evidence type="ECO:0000256" key="1">
    <source>
        <dbReference type="ARBA" id="ARBA00023239"/>
    </source>
</evidence>
<evidence type="ECO:0000313" key="7">
    <source>
        <dbReference type="EMBL" id="MFK4446530.1"/>
    </source>
</evidence>
<feature type="region of interest" description="Disordered" evidence="5">
    <location>
        <begin position="78"/>
        <end position="106"/>
    </location>
</feature>
<dbReference type="InterPro" id="IPR012997">
    <property type="entry name" value="RplA"/>
</dbReference>
<dbReference type="InterPro" id="IPR034718">
    <property type="entry name" value="RlpA"/>
</dbReference>
<dbReference type="InterPro" id="IPR009009">
    <property type="entry name" value="RlpA-like_DPBB"/>
</dbReference>
<dbReference type="PANTHER" id="PTHR34183">
    <property type="entry name" value="ENDOLYTIC PEPTIDOGLYCAN TRANSGLYCOSYLASE RLPA"/>
    <property type="match status" value="1"/>
</dbReference>
<dbReference type="RefSeq" id="WP_404611430.1">
    <property type="nucleotide sequence ID" value="NZ_JBIYDN010000026.1"/>
</dbReference>
<evidence type="ECO:0000256" key="3">
    <source>
        <dbReference type="HAMAP-Rule" id="MF_02071"/>
    </source>
</evidence>
<dbReference type="HAMAP" id="MF_02071">
    <property type="entry name" value="RlpA"/>
    <property type="match status" value="1"/>
</dbReference>
<dbReference type="InterPro" id="IPR036908">
    <property type="entry name" value="RlpA-like_sf"/>
</dbReference>
<dbReference type="Proteomes" id="UP001620514">
    <property type="component" value="Unassembled WGS sequence"/>
</dbReference>
<reference evidence="7 8" key="1">
    <citation type="submission" date="2024-10" db="EMBL/GenBank/DDBJ databases">
        <authorList>
            <person name="Deangelis K."/>
            <person name="Huntemann M."/>
            <person name="Clum A."/>
            <person name="Wang J."/>
            <person name="Palaniappan K."/>
            <person name="Ritter S."/>
            <person name="Chen I.-M."/>
            <person name="Stamatis D."/>
            <person name="Reddy T."/>
            <person name="O'Malley R."/>
            <person name="Daum C."/>
            <person name="Ng V."/>
            <person name="Ivanova N."/>
            <person name="Kyrpides N."/>
            <person name="Woyke T."/>
        </authorList>
    </citation>
    <scope>NUCLEOTIDE SEQUENCE [LARGE SCALE GENOMIC DNA]</scope>
    <source>
        <strain evidence="7 8">GAS97</strain>
    </source>
</reference>
<keyword evidence="1 3" id="KW-0456">Lyase</keyword>
<evidence type="ECO:0000256" key="5">
    <source>
        <dbReference type="SAM" id="MobiDB-lite"/>
    </source>
</evidence>
<feature type="compositionally biased region" description="Polar residues" evidence="5">
    <location>
        <begin position="80"/>
        <end position="93"/>
    </location>
</feature>
<evidence type="ECO:0000313" key="8">
    <source>
        <dbReference type="Proteomes" id="UP001620514"/>
    </source>
</evidence>
<evidence type="ECO:0000259" key="6">
    <source>
        <dbReference type="Pfam" id="PF03330"/>
    </source>
</evidence>
<comment type="similarity">
    <text evidence="3 4">Belongs to the RlpA family.</text>
</comment>
<gene>
    <name evidence="3" type="primary">rlpA</name>
    <name evidence="7" type="ORF">ABH943_006562</name>
</gene>
<evidence type="ECO:0000256" key="4">
    <source>
        <dbReference type="RuleBase" id="RU003495"/>
    </source>
</evidence>
<comment type="function">
    <text evidence="3">Lytic transglycosylase with a strong preference for naked glycan strands that lack stem peptides.</text>
</comment>
<dbReference type="CDD" id="cd22268">
    <property type="entry name" value="DPBB_RlpA-like"/>
    <property type="match status" value="1"/>
</dbReference>
<keyword evidence="8" id="KW-1185">Reference proteome</keyword>
<name>A0ABW8MV86_9BURK</name>
<protein>
    <recommendedName>
        <fullName evidence="3">Endolytic peptidoglycan transglycosylase RlpA</fullName>
        <ecNumber evidence="3">4.2.2.-</ecNumber>
    </recommendedName>
</protein>
<dbReference type="Gene3D" id="2.40.40.10">
    <property type="entry name" value="RlpA-like domain"/>
    <property type="match status" value="1"/>
</dbReference>
<comment type="caution">
    <text evidence="7">The sequence shown here is derived from an EMBL/GenBank/DDBJ whole genome shotgun (WGS) entry which is preliminary data.</text>
</comment>
<keyword evidence="2 3" id="KW-0961">Cell wall biogenesis/degradation</keyword>
<reference evidence="7 8" key="2">
    <citation type="submission" date="2024-11" db="EMBL/GenBank/DDBJ databases">
        <title>Using genomics to understand microbial adaptation to soil warming.</title>
        <authorList>
            <person name="Deangelis K.M. PhD."/>
        </authorList>
    </citation>
    <scope>NUCLEOTIDE SEQUENCE [LARGE SCALE GENOMIC DNA]</scope>
    <source>
        <strain evidence="7 8">GAS97</strain>
    </source>
</reference>
<feature type="domain" description="RlpA-like protein double-psi beta-barrel" evidence="6">
    <location>
        <begin position="106"/>
        <end position="194"/>
    </location>
</feature>
<dbReference type="Pfam" id="PF03330">
    <property type="entry name" value="DPBB_1"/>
    <property type="match status" value="1"/>
</dbReference>
<sequence>MENNLHTTENRLLGLSPEAELVCLKTRMAPVEMSPGLVVYEPGDHVDHTRLQLGRRRKLRTLLFLVLSCYLSTALPAQKPASTNATHANSKVAQRTGLDRTGKARKGKASYYGQKFYSKKMADGTRMNPQSNVAASKTLPLGTKARVTNLENGNNAVVEIRDRGPYVKDRIVDVSPKTADKLGLKENGTAPVEVKPLEVPQSGDKTQHGKSSVDLQDSHP</sequence>
<dbReference type="SUPFAM" id="SSF50685">
    <property type="entry name" value="Barwin-like endoglucanases"/>
    <property type="match status" value="1"/>
</dbReference>
<feature type="region of interest" description="Disordered" evidence="5">
    <location>
        <begin position="181"/>
        <end position="220"/>
    </location>
</feature>
<accession>A0ABW8MV86</accession>
<dbReference type="PANTHER" id="PTHR34183:SF8">
    <property type="entry name" value="ENDOLYTIC PEPTIDOGLYCAN TRANSGLYCOSYLASE RLPA-RELATED"/>
    <property type="match status" value="1"/>
</dbReference>
<feature type="compositionally biased region" description="Polar residues" evidence="5">
    <location>
        <begin position="209"/>
        <end position="220"/>
    </location>
</feature>